<name>A0A9Q0RFF0_ANAIG</name>
<feature type="repeat" description="ANK" evidence="3">
    <location>
        <begin position="202"/>
        <end position="236"/>
    </location>
</feature>
<feature type="repeat" description="ANK" evidence="3">
    <location>
        <begin position="365"/>
        <end position="397"/>
    </location>
</feature>
<evidence type="ECO:0000259" key="4">
    <source>
        <dbReference type="PROSITE" id="PS50097"/>
    </source>
</evidence>
<dbReference type="Pfam" id="PF00651">
    <property type="entry name" value="BTB"/>
    <property type="match status" value="1"/>
</dbReference>
<dbReference type="EMBL" id="JAPDFW010000055">
    <property type="protein sequence ID" value="KAJ5078069.1"/>
    <property type="molecule type" value="Genomic_DNA"/>
</dbReference>
<dbReference type="InterPro" id="IPR011333">
    <property type="entry name" value="SKP1/BTB/POZ_sf"/>
</dbReference>
<feature type="repeat" description="ANK" evidence="3">
    <location>
        <begin position="431"/>
        <end position="463"/>
    </location>
</feature>
<evidence type="ECO:0000313" key="5">
    <source>
        <dbReference type="EMBL" id="KAJ5078069.1"/>
    </source>
</evidence>
<dbReference type="PROSITE" id="PS50088">
    <property type="entry name" value="ANK_REPEAT"/>
    <property type="match status" value="13"/>
</dbReference>
<evidence type="ECO:0000256" key="3">
    <source>
        <dbReference type="PROSITE-ProRule" id="PRU00023"/>
    </source>
</evidence>
<evidence type="ECO:0000256" key="1">
    <source>
        <dbReference type="ARBA" id="ARBA00022737"/>
    </source>
</evidence>
<dbReference type="SUPFAM" id="SSF54695">
    <property type="entry name" value="POZ domain"/>
    <property type="match status" value="1"/>
</dbReference>
<protein>
    <submittedName>
        <fullName evidence="5">Ankyrin repeat protein</fullName>
    </submittedName>
</protein>
<dbReference type="InterPro" id="IPR000210">
    <property type="entry name" value="BTB/POZ_dom"/>
</dbReference>
<dbReference type="InterPro" id="IPR002110">
    <property type="entry name" value="Ankyrin_rpt"/>
</dbReference>
<gene>
    <name evidence="5" type="ORF">M0811_05327</name>
</gene>
<dbReference type="OrthoDB" id="366390at2759"/>
<dbReference type="SMART" id="SM00248">
    <property type="entry name" value="ANK"/>
    <property type="match status" value="13"/>
</dbReference>
<accession>A0A9Q0RFF0</accession>
<feature type="repeat" description="ANK" evidence="3">
    <location>
        <begin position="97"/>
        <end position="131"/>
    </location>
</feature>
<dbReference type="Pfam" id="PF12796">
    <property type="entry name" value="Ank_2"/>
    <property type="match status" value="4"/>
</dbReference>
<dbReference type="Gene3D" id="3.30.710.10">
    <property type="entry name" value="Potassium Channel Kv1.1, Chain A"/>
    <property type="match status" value="2"/>
</dbReference>
<feature type="repeat" description="ANK" evidence="3">
    <location>
        <begin position="304"/>
        <end position="331"/>
    </location>
</feature>
<dbReference type="PANTHER" id="PTHR24171">
    <property type="entry name" value="ANKYRIN REPEAT DOMAIN-CONTAINING PROTEIN 39-RELATED"/>
    <property type="match status" value="1"/>
</dbReference>
<evidence type="ECO:0000256" key="2">
    <source>
        <dbReference type="ARBA" id="ARBA00023043"/>
    </source>
</evidence>
<dbReference type="PRINTS" id="PR01415">
    <property type="entry name" value="ANKYRIN"/>
</dbReference>
<proteinExistence type="predicted"/>
<dbReference type="Proteomes" id="UP001149090">
    <property type="component" value="Unassembled WGS sequence"/>
</dbReference>
<dbReference type="PROSITE" id="PS50097">
    <property type="entry name" value="BTB"/>
    <property type="match status" value="1"/>
</dbReference>
<keyword evidence="6" id="KW-1185">Reference proteome</keyword>
<feature type="domain" description="BTB" evidence="4">
    <location>
        <begin position="739"/>
        <end position="807"/>
    </location>
</feature>
<dbReference type="SUPFAM" id="SSF48403">
    <property type="entry name" value="Ankyrin repeat"/>
    <property type="match status" value="2"/>
</dbReference>
<organism evidence="5 6">
    <name type="scientific">Anaeramoeba ignava</name>
    <name type="common">Anaerobic marine amoeba</name>
    <dbReference type="NCBI Taxonomy" id="1746090"/>
    <lineage>
        <taxon>Eukaryota</taxon>
        <taxon>Metamonada</taxon>
        <taxon>Anaeramoebidae</taxon>
        <taxon>Anaeramoeba</taxon>
    </lineage>
</organism>
<dbReference type="InterPro" id="IPR036770">
    <property type="entry name" value="Ankyrin_rpt-contain_sf"/>
</dbReference>
<keyword evidence="1" id="KW-0677">Repeat</keyword>
<feature type="repeat" description="ANK" evidence="3">
    <location>
        <begin position="63"/>
        <end position="96"/>
    </location>
</feature>
<feature type="repeat" description="ANK" evidence="3">
    <location>
        <begin position="398"/>
        <end position="430"/>
    </location>
</feature>
<dbReference type="AlphaFoldDB" id="A0A9Q0RFF0"/>
<feature type="repeat" description="ANK" evidence="3">
    <location>
        <begin position="499"/>
        <end position="533"/>
    </location>
</feature>
<reference evidence="5" key="1">
    <citation type="submission" date="2022-10" db="EMBL/GenBank/DDBJ databases">
        <title>Novel sulphate-reducing endosymbionts in the free-living metamonad Anaeramoeba.</title>
        <authorList>
            <person name="Jerlstrom-Hultqvist J."/>
            <person name="Cepicka I."/>
            <person name="Gallot-Lavallee L."/>
            <person name="Salas-Leiva D."/>
            <person name="Curtis B.A."/>
            <person name="Zahonova K."/>
            <person name="Pipaliya S."/>
            <person name="Dacks J."/>
            <person name="Roger A.J."/>
        </authorList>
    </citation>
    <scope>NUCLEOTIDE SEQUENCE</scope>
    <source>
        <strain evidence="5">BMAN</strain>
    </source>
</reference>
<dbReference type="CDD" id="cd18186">
    <property type="entry name" value="BTB_POZ_ZBTB_KLHL-like"/>
    <property type="match status" value="1"/>
</dbReference>
<feature type="repeat" description="ANK" evidence="3">
    <location>
        <begin position="167"/>
        <end position="201"/>
    </location>
</feature>
<dbReference type="Gene3D" id="1.25.40.20">
    <property type="entry name" value="Ankyrin repeat-containing domain"/>
    <property type="match status" value="5"/>
</dbReference>
<dbReference type="PANTHER" id="PTHR24171:SF9">
    <property type="entry name" value="ANKYRIN REPEAT DOMAIN-CONTAINING PROTEIN 39"/>
    <property type="match status" value="1"/>
</dbReference>
<keyword evidence="2 3" id="KW-0040">ANK repeat</keyword>
<dbReference type="PROSITE" id="PS50297">
    <property type="entry name" value="ANK_REP_REGION"/>
    <property type="match status" value="12"/>
</dbReference>
<sequence>MDILEAITQNDLEYLKSINNFSEIDFTNEIQGHFSFNEIKEISFEMIELLMKKGMNPNLIDDSGINFLHFAIRNSLEIKSIILLIEKGIDINAKTNQNETSLHFACRNQNISFEVTKLLIEKGVDINAKTNQNETALHFACRNQNISFEVTKLLIEKGADINSKTNYNETALHFACKNQNMSFEVTKLLIEKGADINIKNSDEETALHNACRNRKIPFEIIKLLVENGADINAKTCIIDLFGFEEYPALHYAYWNQPFQVVQYLLEKGANVNNTGNDGTTILHSACGNNSISIEHIEYLIQKVLHLACQNNSLEIIKYLVEKGVDINAKTNDNETVLHLACQNNSIEIIKYLVEKGVDINAKTNNNETVLHLACQNNSLEIIKYLVEKGIDINAKTNENETVIHLACQNNSIEIIKYLVEKGIDINAKTTNNETVLHLACQNNSIEIIKYLVEKGVDINAKTNENETVLHLACRYKNSTLEIIKYLVEKGIDINAKTNKNETPLHYLAEDPFHTTDIFEYLIENGADANIKNSKNKTPFLMVLQSRRQTNRINLITLLKNDSNFYDLKYSKITLLFAKFFKRIYSLNEDMNNLLRSDNNFSDYRIESNDSAKFWVHKLILLTRFDNNESILQKFIQTCQQKSKEIVQYALNFLYTGFIDFGDLIEKMDQIIANSTTNSNTSPKEKKDKQLISEGINQKQEQLDQFFKEVGFDSNWIQSKKGRKGIIKDFSKLYQQESTKDFTIIFEEEKKIKVHKLILILRSELFKGMFQLNVQDSSNQVHDYSGKSFETIHQLIYFFYHDEFEKETNKFPQEIKKEFDYFKDYYQLNPNSIIGFPHN</sequence>
<evidence type="ECO:0000313" key="6">
    <source>
        <dbReference type="Proteomes" id="UP001149090"/>
    </source>
</evidence>
<feature type="repeat" description="ANK" evidence="3">
    <location>
        <begin position="244"/>
        <end position="276"/>
    </location>
</feature>
<comment type="caution">
    <text evidence="5">The sequence shown here is derived from an EMBL/GenBank/DDBJ whole genome shotgun (WGS) entry which is preliminary data.</text>
</comment>
<dbReference type="Pfam" id="PF00023">
    <property type="entry name" value="Ank"/>
    <property type="match status" value="3"/>
</dbReference>
<feature type="repeat" description="ANK" evidence="3">
    <location>
        <begin position="332"/>
        <end position="364"/>
    </location>
</feature>
<feature type="repeat" description="ANK" evidence="3">
    <location>
        <begin position="132"/>
        <end position="166"/>
    </location>
</feature>
<feature type="repeat" description="ANK" evidence="3">
    <location>
        <begin position="464"/>
        <end position="498"/>
    </location>
</feature>